<reference evidence="2 3" key="1">
    <citation type="submission" date="2019-03" db="EMBL/GenBank/DDBJ databases">
        <title>First draft genome of Liparis tanakae, snailfish: a comprehensive survey of snailfish specific genes.</title>
        <authorList>
            <person name="Kim W."/>
            <person name="Song I."/>
            <person name="Jeong J.-H."/>
            <person name="Kim D."/>
            <person name="Kim S."/>
            <person name="Ryu S."/>
            <person name="Song J.Y."/>
            <person name="Lee S.K."/>
        </authorList>
    </citation>
    <scope>NUCLEOTIDE SEQUENCE [LARGE SCALE GENOMIC DNA]</scope>
    <source>
        <tissue evidence="2">Muscle</tissue>
    </source>
</reference>
<dbReference type="AlphaFoldDB" id="A0A4Z2IRJ9"/>
<comment type="caution">
    <text evidence="2">The sequence shown here is derived from an EMBL/GenBank/DDBJ whole genome shotgun (WGS) entry which is preliminary data.</text>
</comment>
<dbReference type="Proteomes" id="UP000314294">
    <property type="component" value="Unassembled WGS sequence"/>
</dbReference>
<sequence>MSRQRKPIGIDGSILQQRKQYFLSFSPSVPTAPVAIDHDYSLDTIQNHHWLSAPDQTRTPDNNSTIISNSSVVKTEAGSSTHSFNPQYLPCLNLSPPFAPPPPFLLPPPTLPPVRPPTPESD</sequence>
<keyword evidence="3" id="KW-1185">Reference proteome</keyword>
<evidence type="ECO:0000313" key="3">
    <source>
        <dbReference type="Proteomes" id="UP000314294"/>
    </source>
</evidence>
<evidence type="ECO:0000256" key="1">
    <source>
        <dbReference type="SAM" id="MobiDB-lite"/>
    </source>
</evidence>
<organism evidence="2 3">
    <name type="scientific">Liparis tanakae</name>
    <name type="common">Tanaka's snailfish</name>
    <dbReference type="NCBI Taxonomy" id="230148"/>
    <lineage>
        <taxon>Eukaryota</taxon>
        <taxon>Metazoa</taxon>
        <taxon>Chordata</taxon>
        <taxon>Craniata</taxon>
        <taxon>Vertebrata</taxon>
        <taxon>Euteleostomi</taxon>
        <taxon>Actinopterygii</taxon>
        <taxon>Neopterygii</taxon>
        <taxon>Teleostei</taxon>
        <taxon>Neoteleostei</taxon>
        <taxon>Acanthomorphata</taxon>
        <taxon>Eupercaria</taxon>
        <taxon>Perciformes</taxon>
        <taxon>Cottioidei</taxon>
        <taxon>Cottales</taxon>
        <taxon>Liparidae</taxon>
        <taxon>Liparis</taxon>
    </lineage>
</organism>
<evidence type="ECO:0000313" key="2">
    <source>
        <dbReference type="EMBL" id="TNN80387.1"/>
    </source>
</evidence>
<proteinExistence type="predicted"/>
<feature type="region of interest" description="Disordered" evidence="1">
    <location>
        <begin position="102"/>
        <end position="122"/>
    </location>
</feature>
<accession>A0A4Z2IRJ9</accession>
<dbReference type="EMBL" id="SRLO01000055">
    <property type="protein sequence ID" value="TNN80387.1"/>
    <property type="molecule type" value="Genomic_DNA"/>
</dbReference>
<protein>
    <submittedName>
        <fullName evidence="2">Uncharacterized protein</fullName>
    </submittedName>
</protein>
<gene>
    <name evidence="2" type="ORF">EYF80_009411</name>
</gene>
<name>A0A4Z2IRJ9_9TELE</name>